<dbReference type="GO" id="GO:0071555">
    <property type="term" value="P:cell wall organization"/>
    <property type="evidence" value="ECO:0007669"/>
    <property type="project" value="UniProtKB-KW"/>
</dbReference>
<dbReference type="GO" id="GO:0009252">
    <property type="term" value="P:peptidoglycan biosynthetic process"/>
    <property type="evidence" value="ECO:0007669"/>
    <property type="project" value="UniProtKB-UniPathway"/>
</dbReference>
<evidence type="ECO:0000259" key="5">
    <source>
        <dbReference type="Pfam" id="PF08245"/>
    </source>
</evidence>
<evidence type="ECO:0000256" key="1">
    <source>
        <dbReference type="ARBA" id="ARBA00004752"/>
    </source>
</evidence>
<evidence type="ECO:0000256" key="3">
    <source>
        <dbReference type="RuleBase" id="RU004135"/>
    </source>
</evidence>
<comment type="pathway">
    <text evidence="1 3">Cell wall biogenesis; peptidoglycan biosynthesis.</text>
</comment>
<dbReference type="Gene3D" id="3.40.1390.10">
    <property type="entry name" value="MurE/MurF, N-terminal domain"/>
    <property type="match status" value="1"/>
</dbReference>
<dbReference type="GO" id="GO:0051301">
    <property type="term" value="P:cell division"/>
    <property type="evidence" value="ECO:0007669"/>
    <property type="project" value="UniProtKB-KW"/>
</dbReference>
<keyword evidence="3" id="KW-0131">Cell cycle</keyword>
<dbReference type="SUPFAM" id="SSF53244">
    <property type="entry name" value="MurD-like peptide ligases, peptide-binding domain"/>
    <property type="match status" value="1"/>
</dbReference>
<gene>
    <name evidence="6" type="primary">murE_2</name>
    <name evidence="6" type="ORF">ERS852406_01578</name>
</gene>
<evidence type="ECO:0000259" key="4">
    <source>
        <dbReference type="Pfam" id="PF02875"/>
    </source>
</evidence>
<dbReference type="Pfam" id="PF02875">
    <property type="entry name" value="Mur_ligase_C"/>
    <property type="match status" value="1"/>
</dbReference>
<dbReference type="Proteomes" id="UP000095706">
    <property type="component" value="Unassembled WGS sequence"/>
</dbReference>
<dbReference type="InterPro" id="IPR005761">
    <property type="entry name" value="UDP-N-AcMur-Glu-dNH2Pim_ligase"/>
</dbReference>
<dbReference type="Gene3D" id="3.40.1190.10">
    <property type="entry name" value="Mur-like, catalytic domain"/>
    <property type="match status" value="1"/>
</dbReference>
<evidence type="ECO:0000256" key="2">
    <source>
        <dbReference type="ARBA" id="ARBA00005898"/>
    </source>
</evidence>
<feature type="domain" description="Mur ligase C-terminal" evidence="4">
    <location>
        <begin position="344"/>
        <end position="473"/>
    </location>
</feature>
<reference evidence="6 7" key="1">
    <citation type="submission" date="2015-09" db="EMBL/GenBank/DDBJ databases">
        <authorList>
            <consortium name="Pathogen Informatics"/>
        </authorList>
    </citation>
    <scope>NUCLEOTIDE SEQUENCE [LARGE SCALE GENOMIC DNA]</scope>
    <source>
        <strain evidence="6 7">2789STDY5608849</strain>
    </source>
</reference>
<comment type="similarity">
    <text evidence="2">Belongs to the MurCDEF family. MurE subfamily.</text>
</comment>
<dbReference type="InterPro" id="IPR004101">
    <property type="entry name" value="Mur_ligase_C"/>
</dbReference>
<feature type="domain" description="Mur ligase central" evidence="5">
    <location>
        <begin position="118"/>
        <end position="323"/>
    </location>
</feature>
<dbReference type="Pfam" id="PF08245">
    <property type="entry name" value="Mur_ligase_M"/>
    <property type="match status" value="1"/>
</dbReference>
<keyword evidence="3" id="KW-0132">Cell division</keyword>
<protein>
    <submittedName>
        <fullName evidence="6">UDP-N-acetylmuramoyl-L-alanyl-D-glutamate--L-lysine ligase</fullName>
        <ecNumber evidence="6">6.3.2.7</ecNumber>
    </submittedName>
</protein>
<organism evidence="6 7">
    <name type="scientific">Fusicatenibacter saccharivorans</name>
    <dbReference type="NCBI Taxonomy" id="1150298"/>
    <lineage>
        <taxon>Bacteria</taxon>
        <taxon>Bacillati</taxon>
        <taxon>Bacillota</taxon>
        <taxon>Clostridia</taxon>
        <taxon>Lachnospirales</taxon>
        <taxon>Lachnospiraceae</taxon>
        <taxon>Fusicatenibacter</taxon>
    </lineage>
</organism>
<dbReference type="EC" id="6.3.2.7" evidence="6"/>
<dbReference type="AlphaFoldDB" id="A0A174DK76"/>
<dbReference type="NCBIfam" id="TIGR01085">
    <property type="entry name" value="murE"/>
    <property type="match status" value="1"/>
</dbReference>
<dbReference type="EMBL" id="CYYV01000007">
    <property type="protein sequence ID" value="CUO25844.1"/>
    <property type="molecule type" value="Genomic_DNA"/>
</dbReference>
<sequence>MKQSVLEYKKLLEQEGLLVEFAEPEGKEGEDRPVTLVTYFSGGADQGTLFLCKGAAFKEAYLKDAVNRGAVAYVSEKKYEAGKEIPALIVNDARKAQFVLGEAFYDYPAKSLHVTALTGTKGKTTTAYYLQSMLDACLKKQGGNGCALLSSIEYYDGKTREASTLTTPESLELCRHMRNAVDAGLSHMVMEASSQALKYERVGNTHFDTAIFLNISKDHISPTEHKDFDDYFQSKLKIFDRCTCACVNLDSDHIEEILKAAAKCERVVTFGSKENAVIRVSDIKPGRGKFYFHVAGPDFSEDFTLPVHGVFNVENAVAAIAAAWSMGIPVSLIKESLLGVTVPGRMETYESSAGEVTAIVDFAHNGLSFEKMFDTVALEYPGSRVSVVFGTPGGKAFNRRKDMGEISGKRADRIFLVPDDPGNEDPQAICEEIGGYIAKEGASFQIRMDRGAAIREAILGAVPGEVVLILGKGADVTMHVGNGNVPYRSDAVYAKEALAEYGNAFAEAATARETEE</sequence>
<keyword evidence="3" id="KW-0573">Peptidoglycan synthesis</keyword>
<evidence type="ECO:0000313" key="6">
    <source>
        <dbReference type="EMBL" id="CUO25844.1"/>
    </source>
</evidence>
<dbReference type="SUPFAM" id="SSF63418">
    <property type="entry name" value="MurE/MurF N-terminal domain"/>
    <property type="match status" value="1"/>
</dbReference>
<keyword evidence="6" id="KW-0436">Ligase</keyword>
<dbReference type="InterPro" id="IPR035911">
    <property type="entry name" value="MurE/MurF_N"/>
</dbReference>
<dbReference type="UniPathway" id="UPA00219"/>
<keyword evidence="3" id="KW-0961">Cell wall biogenesis/degradation</keyword>
<dbReference type="PANTHER" id="PTHR23135:SF4">
    <property type="entry name" value="UDP-N-ACETYLMURAMOYL-L-ALANYL-D-GLUTAMATE--2,6-DIAMINOPIMELATE LIGASE MURE HOMOLOG, CHLOROPLASTIC"/>
    <property type="match status" value="1"/>
</dbReference>
<dbReference type="InterPro" id="IPR036565">
    <property type="entry name" value="Mur-like_cat_sf"/>
</dbReference>
<dbReference type="RefSeq" id="WP_022461166.1">
    <property type="nucleotide sequence ID" value="NZ_CYYV01000007.1"/>
</dbReference>
<dbReference type="GO" id="GO:0047482">
    <property type="term" value="F:UDP-N-acetylmuramoyl-L-alanyl-D-glutamate-L-lysine ligase activity"/>
    <property type="evidence" value="ECO:0007669"/>
    <property type="project" value="UniProtKB-EC"/>
</dbReference>
<proteinExistence type="inferred from homology"/>
<dbReference type="GO" id="GO:0005737">
    <property type="term" value="C:cytoplasm"/>
    <property type="evidence" value="ECO:0007669"/>
    <property type="project" value="UniProtKB-SubCell"/>
</dbReference>
<dbReference type="InterPro" id="IPR013221">
    <property type="entry name" value="Mur_ligase_cen"/>
</dbReference>
<dbReference type="InterPro" id="IPR036615">
    <property type="entry name" value="Mur_ligase_C_dom_sf"/>
</dbReference>
<dbReference type="PANTHER" id="PTHR23135">
    <property type="entry name" value="MUR LIGASE FAMILY MEMBER"/>
    <property type="match status" value="1"/>
</dbReference>
<dbReference type="SUPFAM" id="SSF53623">
    <property type="entry name" value="MurD-like peptide ligases, catalytic domain"/>
    <property type="match status" value="1"/>
</dbReference>
<comment type="subcellular location">
    <subcellularLocation>
        <location evidence="3">Cytoplasm</location>
    </subcellularLocation>
</comment>
<accession>A0A174DK76</accession>
<dbReference type="Gene3D" id="3.90.190.20">
    <property type="entry name" value="Mur ligase, C-terminal domain"/>
    <property type="match status" value="1"/>
</dbReference>
<dbReference type="GO" id="GO:0008360">
    <property type="term" value="P:regulation of cell shape"/>
    <property type="evidence" value="ECO:0007669"/>
    <property type="project" value="UniProtKB-KW"/>
</dbReference>
<dbReference type="GO" id="GO:0005524">
    <property type="term" value="F:ATP binding"/>
    <property type="evidence" value="ECO:0007669"/>
    <property type="project" value="InterPro"/>
</dbReference>
<keyword evidence="3" id="KW-0133">Cell shape</keyword>
<name>A0A174DK76_9FIRM</name>
<evidence type="ECO:0000313" key="7">
    <source>
        <dbReference type="Proteomes" id="UP000095706"/>
    </source>
</evidence>